<gene>
    <name evidence="1" type="ORF">ETB97_010114</name>
</gene>
<evidence type="ECO:0000313" key="2">
    <source>
        <dbReference type="Proteomes" id="UP000541154"/>
    </source>
</evidence>
<organism evidence="1 2">
    <name type="scientific">Petromyces alliaceus</name>
    <name type="common">Aspergillus alliaceus</name>
    <dbReference type="NCBI Taxonomy" id="209559"/>
    <lineage>
        <taxon>Eukaryota</taxon>
        <taxon>Fungi</taxon>
        <taxon>Dikarya</taxon>
        <taxon>Ascomycota</taxon>
        <taxon>Pezizomycotina</taxon>
        <taxon>Eurotiomycetes</taxon>
        <taxon>Eurotiomycetidae</taxon>
        <taxon>Eurotiales</taxon>
        <taxon>Aspergillaceae</taxon>
        <taxon>Aspergillus</taxon>
        <taxon>Aspergillus subgen. Circumdati</taxon>
    </lineage>
</organism>
<dbReference type="Proteomes" id="UP000541154">
    <property type="component" value="Unassembled WGS sequence"/>
</dbReference>
<dbReference type="EMBL" id="SPNV01000513">
    <property type="protein sequence ID" value="KAF5855080.1"/>
    <property type="molecule type" value="Genomic_DNA"/>
</dbReference>
<sequence>MRRRLRFAIGLLDTQVAFDRASTPIVPFSWMQSKPPTNLNDTTLTFTSPSTPPESPTFTDTTFAVLLSRAQGVTRLLEASAELGITSLNRRQKYVDDFRATASKLLVTCSPDTIPFHWFAVQVSECIASSLQLAAVRPLHKHPDYDPSHSRAPEGYSILRVAVDVLTKCQVAVKDPRGEPWRWFARIFTPWHALAVAAAELCLCERVEVVEEYWWSVELAYHDFVGFAADIRQEMPWRPIVRLMERAWERRRVLALKEKEKSALGALVEVEKGPVTPVTSGERVQLAAAGGQDPVGAKMGVAGGNSVLPLESTDRWSGAWRMMDVGDADFEALRSTAWANWESFLDEMEIGESSWGQAL</sequence>
<dbReference type="AlphaFoldDB" id="A0A8H5ZVI5"/>
<keyword evidence="2" id="KW-1185">Reference proteome</keyword>
<name>A0A8H5ZVI5_PETAA</name>
<accession>A0A8H5ZVI5</accession>
<proteinExistence type="predicted"/>
<protein>
    <submittedName>
        <fullName evidence="1">Uncharacterized protein</fullName>
    </submittedName>
</protein>
<dbReference type="CDD" id="cd12148">
    <property type="entry name" value="fungal_TF_MHR"/>
    <property type="match status" value="1"/>
</dbReference>
<reference evidence="1 2" key="1">
    <citation type="submission" date="2019-04" db="EMBL/GenBank/DDBJ databases">
        <title>Aspergillus burnettii sp. nov., novel species from soil in southeast Queensland.</title>
        <authorList>
            <person name="Gilchrist C.L.M."/>
            <person name="Pitt J.I."/>
            <person name="Lange L."/>
            <person name="Lacey H.J."/>
            <person name="Vuong D."/>
            <person name="Midgley D.J."/>
            <person name="Greenfield P."/>
            <person name="Bradbury M."/>
            <person name="Lacey E."/>
            <person name="Busk P.K."/>
            <person name="Pilgaard B."/>
            <person name="Chooi Y.H."/>
            <person name="Piggott A.M."/>
        </authorList>
    </citation>
    <scope>NUCLEOTIDE SEQUENCE [LARGE SCALE GENOMIC DNA]</scope>
    <source>
        <strain evidence="1 2">FRR 5400</strain>
    </source>
</reference>
<comment type="caution">
    <text evidence="1">The sequence shown here is derived from an EMBL/GenBank/DDBJ whole genome shotgun (WGS) entry which is preliminary data.</text>
</comment>
<evidence type="ECO:0000313" key="1">
    <source>
        <dbReference type="EMBL" id="KAF5855080.1"/>
    </source>
</evidence>